<dbReference type="OrthoDB" id="299374at2759"/>
<keyword evidence="1" id="KW-0677">Repeat</keyword>
<dbReference type="InterPro" id="IPR003409">
    <property type="entry name" value="MORN"/>
</dbReference>
<dbReference type="Pfam" id="PF02493">
    <property type="entry name" value="MORN"/>
    <property type="match status" value="5"/>
</dbReference>
<dbReference type="Proteomes" id="UP000692954">
    <property type="component" value="Unassembled WGS sequence"/>
</dbReference>
<protein>
    <recommendedName>
        <fullName evidence="4">Protein kinase domain-containing protein</fullName>
    </recommendedName>
</protein>
<dbReference type="EMBL" id="CAJJDN010000048">
    <property type="protein sequence ID" value="CAD8085281.1"/>
    <property type="molecule type" value="Genomic_DNA"/>
</dbReference>
<dbReference type="PANTHER" id="PTHR43215">
    <property type="entry name" value="RADIAL SPOKE HEAD 1 HOMOLOG"/>
    <property type="match status" value="1"/>
</dbReference>
<evidence type="ECO:0008006" key="4">
    <source>
        <dbReference type="Google" id="ProtNLM"/>
    </source>
</evidence>
<reference evidence="2" key="1">
    <citation type="submission" date="2021-01" db="EMBL/GenBank/DDBJ databases">
        <authorList>
            <consortium name="Genoscope - CEA"/>
            <person name="William W."/>
        </authorList>
    </citation>
    <scope>NUCLEOTIDE SEQUENCE</scope>
</reference>
<dbReference type="AlphaFoldDB" id="A0A8S1N582"/>
<dbReference type="SMART" id="SM00698">
    <property type="entry name" value="MORN"/>
    <property type="match status" value="5"/>
</dbReference>
<proteinExistence type="predicted"/>
<name>A0A8S1N582_9CILI</name>
<dbReference type="PANTHER" id="PTHR43215:SF14">
    <property type="entry name" value="RADIAL SPOKE HEAD 1 HOMOLOG"/>
    <property type="match status" value="1"/>
</dbReference>
<evidence type="ECO:0000313" key="3">
    <source>
        <dbReference type="Proteomes" id="UP000692954"/>
    </source>
</evidence>
<evidence type="ECO:0000313" key="2">
    <source>
        <dbReference type="EMBL" id="CAD8085281.1"/>
    </source>
</evidence>
<evidence type="ECO:0000256" key="1">
    <source>
        <dbReference type="ARBA" id="ARBA00022737"/>
    </source>
</evidence>
<comment type="caution">
    <text evidence="2">The sequence shown here is derived from an EMBL/GenBank/DDBJ whole genome shotgun (WGS) entry which is preliminary data.</text>
</comment>
<keyword evidence="3" id="KW-1185">Reference proteome</keyword>
<accession>A0A8S1N582</accession>
<gene>
    <name evidence="2" type="ORF">PSON_ATCC_30995.1.T0480077</name>
</gene>
<organism evidence="2 3">
    <name type="scientific">Paramecium sonneborni</name>
    <dbReference type="NCBI Taxonomy" id="65129"/>
    <lineage>
        <taxon>Eukaryota</taxon>
        <taxon>Sar</taxon>
        <taxon>Alveolata</taxon>
        <taxon>Ciliophora</taxon>
        <taxon>Intramacronucleata</taxon>
        <taxon>Oligohymenophorea</taxon>
        <taxon>Peniculida</taxon>
        <taxon>Parameciidae</taxon>
        <taxon>Paramecium</taxon>
    </lineage>
</organism>
<sequence>MGNNNSQESTKLAQLYCEYQPTKTRDEQFGDCTVLVNKQNPKVKLILKEYTYTDEILFKKSKKEFENKQQQIQNQYILKIVDIYTTQDQQVCSQFFKIYILIEHPTSQLATTQLASQDYWAVLFGYVRALEDLQNKCIQHEHIQSKTLYLPPKISIPSLYEQSTNFQQLFQNNKISDVFLSPLQTLALRQKEFQPQHNPYKSDVFILGMCILQSILKAPINDCYKQLYLVEEVLLTKLHQLNSVVQPQLFEVIQSMLMIQENQRPDFIDLSKLLDQKYQESTSINNFKYQLRSFNSQDQQQQSSIQSQQIQQQQQQQSNPQYQQQTLPIMKQIKSSKSNAKKPSLREIITEQSNTNSTMASRMQEDSVQPNLPDNCDLIQQIVCSQQISKLSKIDENIDTNENDENFTNRSQNLPLQDHTDQHVNQNFELKLSDINVKESQQQFSLPFDLPQQQQQQPHISGFSSQGEIFVNEQYQDGSKYNGYKFNGMRHGQGIFYYKDGGYYDGNWQFNHMHGYGTLYYSNGNPAYKGSWNQDKFQGYGILFNEMTSQLNEPFNYQDFDHIEDFWTKYEGEFNDDNKEGQGTLYLSNGEKFCGQFLKDYINGFGLFHTKNQKIVEGRWVNNKLIK</sequence>